<gene>
    <name evidence="3" type="ORF">AACH10_25110</name>
</gene>
<dbReference type="Gene3D" id="3.40.190.150">
    <property type="entry name" value="Bordetella uptake gene, domain 1"/>
    <property type="match status" value="1"/>
</dbReference>
<dbReference type="SUPFAM" id="SSF53850">
    <property type="entry name" value="Periplasmic binding protein-like II"/>
    <property type="match status" value="1"/>
</dbReference>
<dbReference type="Proteomes" id="UP001365405">
    <property type="component" value="Unassembled WGS sequence"/>
</dbReference>
<dbReference type="Pfam" id="PF03401">
    <property type="entry name" value="TctC"/>
    <property type="match status" value="1"/>
</dbReference>
<evidence type="ECO:0000256" key="2">
    <source>
        <dbReference type="SAM" id="SignalP"/>
    </source>
</evidence>
<dbReference type="PANTHER" id="PTHR42928:SF5">
    <property type="entry name" value="BLR1237 PROTEIN"/>
    <property type="match status" value="1"/>
</dbReference>
<dbReference type="InterPro" id="IPR005064">
    <property type="entry name" value="BUG"/>
</dbReference>
<protein>
    <submittedName>
        <fullName evidence="3">Tripartite tricarboxylate transporter substrate-binding protein</fullName>
    </submittedName>
</protein>
<comment type="similarity">
    <text evidence="1">Belongs to the UPF0065 (bug) family.</text>
</comment>
<dbReference type="InterPro" id="IPR042100">
    <property type="entry name" value="Bug_dom1"/>
</dbReference>
<dbReference type="InterPro" id="IPR006311">
    <property type="entry name" value="TAT_signal"/>
</dbReference>
<keyword evidence="4" id="KW-1185">Reference proteome</keyword>
<dbReference type="PIRSF" id="PIRSF017082">
    <property type="entry name" value="YflP"/>
    <property type="match status" value="1"/>
</dbReference>
<dbReference type="PANTHER" id="PTHR42928">
    <property type="entry name" value="TRICARBOXYLATE-BINDING PROTEIN"/>
    <property type="match status" value="1"/>
</dbReference>
<evidence type="ECO:0000256" key="1">
    <source>
        <dbReference type="ARBA" id="ARBA00006987"/>
    </source>
</evidence>
<accession>A0ABU9CP11</accession>
<dbReference type="RefSeq" id="WP_341413306.1">
    <property type="nucleotide sequence ID" value="NZ_JBBUTH010000012.1"/>
</dbReference>
<sequence length="340" mass="35305">MTQPTPPALSRRQLLGLAAAGAALPLAAQPARAQSPAQVPAQPWPAKPLRVVVAFPPGGLADVLMRHLQAPLQEALGQPLLIDNRGGAAGNLAATEVIRNGGDGHTVLVTVTTTESVNPLLFPRLGFDPQRDLQHVALLANTQLFLATRPTLPPSTVAELVAYAKARPGQLSYGSAGSGTTPHLAGELFKQGAGVFATHIPYRGAAPVIQDLIAGQVDFGFVPGTVFPAVKAGKLKLLAVASRQRPPNRPDAPTLAEAGVPGVYADTLFGVYAPAAMPSTHVQRLNQAINRLLATEPIKARFAELGADAVPLSPEAFKAMVAGEVKVFGGIVRARGIQVD</sequence>
<keyword evidence="2" id="KW-0732">Signal</keyword>
<feature type="signal peptide" evidence="2">
    <location>
        <begin position="1"/>
        <end position="33"/>
    </location>
</feature>
<reference evidence="3 4" key="1">
    <citation type="submission" date="2024-04" db="EMBL/GenBank/DDBJ databases">
        <title>Novel species of the genus Ideonella isolated from streams.</title>
        <authorList>
            <person name="Lu H."/>
        </authorList>
    </citation>
    <scope>NUCLEOTIDE SEQUENCE [LARGE SCALE GENOMIC DNA]</scope>
    <source>
        <strain evidence="3 4">DXS22W</strain>
    </source>
</reference>
<dbReference type="EMBL" id="JBBUTH010000012">
    <property type="protein sequence ID" value="MEK8053560.1"/>
    <property type="molecule type" value="Genomic_DNA"/>
</dbReference>
<evidence type="ECO:0000313" key="3">
    <source>
        <dbReference type="EMBL" id="MEK8053560.1"/>
    </source>
</evidence>
<comment type="caution">
    <text evidence="3">The sequence shown here is derived from an EMBL/GenBank/DDBJ whole genome shotgun (WGS) entry which is preliminary data.</text>
</comment>
<name>A0ABU9CP11_9BURK</name>
<evidence type="ECO:0000313" key="4">
    <source>
        <dbReference type="Proteomes" id="UP001365405"/>
    </source>
</evidence>
<dbReference type="Gene3D" id="3.40.190.10">
    <property type="entry name" value="Periplasmic binding protein-like II"/>
    <property type="match status" value="1"/>
</dbReference>
<organism evidence="3 4">
    <name type="scientific">Pseudaquabacterium inlustre</name>
    <dbReference type="NCBI Taxonomy" id="2984192"/>
    <lineage>
        <taxon>Bacteria</taxon>
        <taxon>Pseudomonadati</taxon>
        <taxon>Pseudomonadota</taxon>
        <taxon>Betaproteobacteria</taxon>
        <taxon>Burkholderiales</taxon>
        <taxon>Sphaerotilaceae</taxon>
        <taxon>Pseudaquabacterium</taxon>
    </lineage>
</organism>
<feature type="chain" id="PRO_5047260620" evidence="2">
    <location>
        <begin position="34"/>
        <end position="340"/>
    </location>
</feature>
<dbReference type="PROSITE" id="PS51318">
    <property type="entry name" value="TAT"/>
    <property type="match status" value="1"/>
</dbReference>
<proteinExistence type="inferred from homology"/>